<evidence type="ECO:0000313" key="2">
    <source>
        <dbReference type="EMBL" id="KKK65762.1"/>
    </source>
</evidence>
<comment type="caution">
    <text evidence="2">The sequence shown here is derived from an EMBL/GenBank/DDBJ whole genome shotgun (WGS) entry which is preliminary data.</text>
</comment>
<proteinExistence type="predicted"/>
<evidence type="ECO:0000259" key="1">
    <source>
        <dbReference type="Pfam" id="PF21818"/>
    </source>
</evidence>
<gene>
    <name evidence="2" type="ORF">LCGC14_2970890</name>
</gene>
<accession>A0A0F8X9E1</accession>
<dbReference type="Pfam" id="PF21818">
    <property type="entry name" value="DUF6884"/>
    <property type="match status" value="1"/>
</dbReference>
<reference evidence="2" key="1">
    <citation type="journal article" date="2015" name="Nature">
        <title>Complex archaea that bridge the gap between prokaryotes and eukaryotes.</title>
        <authorList>
            <person name="Spang A."/>
            <person name="Saw J.H."/>
            <person name="Jorgensen S.L."/>
            <person name="Zaremba-Niedzwiedzka K."/>
            <person name="Martijn J."/>
            <person name="Lind A.E."/>
            <person name="van Eijk R."/>
            <person name="Schleper C."/>
            <person name="Guy L."/>
            <person name="Ettema T.J."/>
        </authorList>
    </citation>
    <scope>NUCLEOTIDE SEQUENCE</scope>
</reference>
<name>A0A0F8X9E1_9ZZZZ</name>
<feature type="domain" description="DUF6884" evidence="1">
    <location>
        <begin position="27"/>
        <end position="122"/>
    </location>
</feature>
<organism evidence="2">
    <name type="scientific">marine sediment metagenome</name>
    <dbReference type="NCBI Taxonomy" id="412755"/>
    <lineage>
        <taxon>unclassified sequences</taxon>
        <taxon>metagenomes</taxon>
        <taxon>ecological metagenomes</taxon>
    </lineage>
</organism>
<protein>
    <recommendedName>
        <fullName evidence="1">DUF6884 domain-containing protein</fullName>
    </recommendedName>
</protein>
<feature type="non-terminal residue" evidence="2">
    <location>
        <position position="1"/>
    </location>
</feature>
<dbReference type="AlphaFoldDB" id="A0A0F8X9E1"/>
<sequence>PVMSELYILPCSKTKIWDINSQLKPLQPSGTVYQGQLHLKGKSFVKFYQKSDPAYLILSAKYGFIYPETMIENYNETFKSKKPDLKFLGDQIRKYGLYDTKVVIVLGGSAYANVVKSVFKKSKVCIQWSIYW</sequence>
<dbReference type="InterPro" id="IPR049251">
    <property type="entry name" value="DUF6884"/>
</dbReference>
<dbReference type="EMBL" id="LAZR01060396">
    <property type="protein sequence ID" value="KKK65762.1"/>
    <property type="molecule type" value="Genomic_DNA"/>
</dbReference>